<dbReference type="Proteomes" id="UP001595816">
    <property type="component" value="Unassembled WGS sequence"/>
</dbReference>
<evidence type="ECO:0008006" key="5">
    <source>
        <dbReference type="Google" id="ProtNLM"/>
    </source>
</evidence>
<evidence type="ECO:0000256" key="1">
    <source>
        <dbReference type="SAM" id="MobiDB-lite"/>
    </source>
</evidence>
<gene>
    <name evidence="3" type="ORF">ACFOZ4_01335</name>
</gene>
<organism evidence="3 4">
    <name type="scientific">Hamadaea flava</name>
    <dbReference type="NCBI Taxonomy" id="1742688"/>
    <lineage>
        <taxon>Bacteria</taxon>
        <taxon>Bacillati</taxon>
        <taxon>Actinomycetota</taxon>
        <taxon>Actinomycetes</taxon>
        <taxon>Micromonosporales</taxon>
        <taxon>Micromonosporaceae</taxon>
        <taxon>Hamadaea</taxon>
    </lineage>
</organism>
<name>A0ABV8LG19_9ACTN</name>
<keyword evidence="4" id="KW-1185">Reference proteome</keyword>
<keyword evidence="2" id="KW-0732">Signal</keyword>
<feature type="signal peptide" evidence="2">
    <location>
        <begin position="1"/>
        <end position="19"/>
    </location>
</feature>
<dbReference type="EMBL" id="JBHSAY010000003">
    <property type="protein sequence ID" value="MFC4129252.1"/>
    <property type="molecule type" value="Genomic_DNA"/>
</dbReference>
<evidence type="ECO:0000256" key="2">
    <source>
        <dbReference type="SAM" id="SignalP"/>
    </source>
</evidence>
<sequence length="166" mass="16723">MPRIRPLVVAATAAATLLAAGCGKPPDLREQGVPVPSPSVLAESTRPPLPQATTTPSTAPTFSESYYVACLGNPSGDQVVATLRAKTKLLPKSGTISVTMGPLCSGTWQYTIVQAPGKDALVVVTKAAATTAAPAALQIVTAGSDVCTITVRTQAPAGLLAAARCS</sequence>
<feature type="chain" id="PRO_5047539265" description="Lipoprotein" evidence="2">
    <location>
        <begin position="20"/>
        <end position="166"/>
    </location>
</feature>
<dbReference type="PROSITE" id="PS51257">
    <property type="entry name" value="PROKAR_LIPOPROTEIN"/>
    <property type="match status" value="1"/>
</dbReference>
<dbReference type="RefSeq" id="WP_253759042.1">
    <property type="nucleotide sequence ID" value="NZ_JAMZDZ010000001.1"/>
</dbReference>
<accession>A0ABV8LG19</accession>
<proteinExistence type="predicted"/>
<protein>
    <recommendedName>
        <fullName evidence="5">Lipoprotein</fullName>
    </recommendedName>
</protein>
<evidence type="ECO:0000313" key="4">
    <source>
        <dbReference type="Proteomes" id="UP001595816"/>
    </source>
</evidence>
<evidence type="ECO:0000313" key="3">
    <source>
        <dbReference type="EMBL" id="MFC4129252.1"/>
    </source>
</evidence>
<reference evidence="4" key="1">
    <citation type="journal article" date="2019" name="Int. J. Syst. Evol. Microbiol.">
        <title>The Global Catalogue of Microorganisms (GCM) 10K type strain sequencing project: providing services to taxonomists for standard genome sequencing and annotation.</title>
        <authorList>
            <consortium name="The Broad Institute Genomics Platform"/>
            <consortium name="The Broad Institute Genome Sequencing Center for Infectious Disease"/>
            <person name="Wu L."/>
            <person name="Ma J."/>
        </authorList>
    </citation>
    <scope>NUCLEOTIDE SEQUENCE [LARGE SCALE GENOMIC DNA]</scope>
    <source>
        <strain evidence="4">CGMCC 4.7289</strain>
    </source>
</reference>
<feature type="region of interest" description="Disordered" evidence="1">
    <location>
        <begin position="25"/>
        <end position="59"/>
    </location>
</feature>
<comment type="caution">
    <text evidence="3">The sequence shown here is derived from an EMBL/GenBank/DDBJ whole genome shotgun (WGS) entry which is preliminary data.</text>
</comment>